<evidence type="ECO:0000256" key="1">
    <source>
        <dbReference type="SAM" id="MobiDB-lite"/>
    </source>
</evidence>
<protein>
    <submittedName>
        <fullName evidence="3">Type-F conjugative transfer system protein TrbI</fullName>
    </submittedName>
</protein>
<evidence type="ECO:0000313" key="4">
    <source>
        <dbReference type="Proteomes" id="UP001197236"/>
    </source>
</evidence>
<comment type="caution">
    <text evidence="3">The sequence shown here is derived from an EMBL/GenBank/DDBJ whole genome shotgun (WGS) entry which is preliminary data.</text>
</comment>
<name>A0ABS6VJH1_9GAMM</name>
<feature type="region of interest" description="Disordered" evidence="1">
    <location>
        <begin position="1"/>
        <end position="32"/>
    </location>
</feature>
<dbReference type="InterPro" id="IPR014115">
    <property type="entry name" value="TrbI_Ftype"/>
</dbReference>
<sequence length="148" mass="15980">MQDENTLPVREGGQSSGNSQKSDDTPLPPEQPFWRRTGVRYLAGGALILLLSAGISALVASAARPATVVFDMKGTIDAFRQQSALNPLTKEAAEVLTNRFSRALNNSLSDWQQHHSALILVKGAVVNGAEDITPEIQADIARQMKEAR</sequence>
<dbReference type="NCBIfam" id="TIGR02744">
    <property type="entry name" value="TrbI_Ftype"/>
    <property type="match status" value="1"/>
</dbReference>
<dbReference type="RefSeq" id="WP_096011286.1">
    <property type="nucleotide sequence ID" value="NZ_CP193912.1"/>
</dbReference>
<organism evidence="3 4">
    <name type="scientific">Pantoea allii</name>
    <dbReference type="NCBI Taxonomy" id="574096"/>
    <lineage>
        <taxon>Bacteria</taxon>
        <taxon>Pseudomonadati</taxon>
        <taxon>Pseudomonadota</taxon>
        <taxon>Gammaproteobacteria</taxon>
        <taxon>Enterobacterales</taxon>
        <taxon>Erwiniaceae</taxon>
        <taxon>Pantoea</taxon>
    </lineage>
</organism>
<keyword evidence="2" id="KW-1133">Transmembrane helix</keyword>
<dbReference type="Proteomes" id="UP001197236">
    <property type="component" value="Unassembled WGS sequence"/>
</dbReference>
<proteinExistence type="predicted"/>
<keyword evidence="2" id="KW-0472">Membrane</keyword>
<keyword evidence="4" id="KW-1185">Reference proteome</keyword>
<dbReference type="Pfam" id="PF09677">
    <property type="entry name" value="TrbI_Ftype"/>
    <property type="match status" value="1"/>
</dbReference>
<accession>A0ABS6VJH1</accession>
<feature type="transmembrane region" description="Helical" evidence="2">
    <location>
        <begin position="41"/>
        <end position="63"/>
    </location>
</feature>
<reference evidence="3 4" key="1">
    <citation type="submission" date="2021-07" db="EMBL/GenBank/DDBJ databases">
        <title>A novel phosphonate cluster across the Pantoea species complex is important for pathogenicity in onion.</title>
        <authorList>
            <person name="Zhao M."/>
            <person name="Stice S."/>
            <person name="Shin G.Y."/>
            <person name="Coutinho T."/>
            <person name="Gitaitis R."/>
            <person name="Kvitko B."/>
            <person name="Dutta B."/>
        </authorList>
    </citation>
    <scope>NUCLEOTIDE SEQUENCE [LARGE SCALE GENOMIC DNA]</scope>
    <source>
        <strain evidence="3 4">BD 382</strain>
    </source>
</reference>
<evidence type="ECO:0000313" key="3">
    <source>
        <dbReference type="EMBL" id="MBW1259435.1"/>
    </source>
</evidence>
<evidence type="ECO:0000256" key="2">
    <source>
        <dbReference type="SAM" id="Phobius"/>
    </source>
</evidence>
<dbReference type="EMBL" id="JAHVXZ010000016">
    <property type="protein sequence ID" value="MBW1259435.1"/>
    <property type="molecule type" value="Genomic_DNA"/>
</dbReference>
<keyword evidence="2" id="KW-0812">Transmembrane</keyword>
<gene>
    <name evidence="3" type="primary">trbI</name>
    <name evidence="3" type="ORF">KYI95_19880</name>
</gene>